<accession>A0A6J7X5N4</accession>
<dbReference type="EMBL" id="LR798335">
    <property type="protein sequence ID" value="CAB5224427.1"/>
    <property type="molecule type" value="Genomic_DNA"/>
</dbReference>
<sequence>MKILKDDIATLKRKRRVVVELDPGEQLIAVHDNRFYRLGAPLDEVMAGHIIGNAHKVVWCSLKQEWVE</sequence>
<protein>
    <submittedName>
        <fullName evidence="1">Uncharacterized protein</fullName>
    </submittedName>
</protein>
<reference evidence="1" key="1">
    <citation type="submission" date="2020-05" db="EMBL/GenBank/DDBJ databases">
        <authorList>
            <person name="Chiriac C."/>
            <person name="Salcher M."/>
            <person name="Ghai R."/>
            <person name="Kavagutti S V."/>
        </authorList>
    </citation>
    <scope>NUCLEOTIDE SEQUENCE</scope>
</reference>
<gene>
    <name evidence="1" type="ORF">UFOVP393_76</name>
</gene>
<name>A0A6J7X5N4_9CAUD</name>
<evidence type="ECO:0000313" key="1">
    <source>
        <dbReference type="EMBL" id="CAB5224427.1"/>
    </source>
</evidence>
<organism evidence="1">
    <name type="scientific">uncultured Caudovirales phage</name>
    <dbReference type="NCBI Taxonomy" id="2100421"/>
    <lineage>
        <taxon>Viruses</taxon>
        <taxon>Duplodnaviria</taxon>
        <taxon>Heunggongvirae</taxon>
        <taxon>Uroviricota</taxon>
        <taxon>Caudoviricetes</taxon>
        <taxon>Peduoviridae</taxon>
        <taxon>Maltschvirus</taxon>
        <taxon>Maltschvirus maltsch</taxon>
    </lineage>
</organism>
<proteinExistence type="predicted"/>